<protein>
    <recommendedName>
        <fullName evidence="3">DUF2845 domain-containing protein</fullName>
    </recommendedName>
</protein>
<evidence type="ECO:0000313" key="1">
    <source>
        <dbReference type="EMBL" id="MBB4052789.1"/>
    </source>
</evidence>
<dbReference type="Proteomes" id="UP000547011">
    <property type="component" value="Unassembled WGS sequence"/>
</dbReference>
<dbReference type="RefSeq" id="WP_183311555.1">
    <property type="nucleotide sequence ID" value="NZ_JACIEW010000005.1"/>
</dbReference>
<gene>
    <name evidence="1" type="ORF">GGR20_002437</name>
</gene>
<evidence type="ECO:0000313" key="2">
    <source>
        <dbReference type="Proteomes" id="UP000547011"/>
    </source>
</evidence>
<sequence>MEIFIVLLFIVGVVGAIVQHLLKKKDEVRLQQEEFDRKSRIAARYSKDPLRDDILGNRIRPGMTVQQLVDAWGPPAAIDERVLKTKVVHTYKYAQTGARTFRQKVKVENGIVVGWTNT</sequence>
<organism evidence="1 2">
    <name type="scientific">Devosia subaequoris</name>
    <dbReference type="NCBI Taxonomy" id="395930"/>
    <lineage>
        <taxon>Bacteria</taxon>
        <taxon>Pseudomonadati</taxon>
        <taxon>Pseudomonadota</taxon>
        <taxon>Alphaproteobacteria</taxon>
        <taxon>Hyphomicrobiales</taxon>
        <taxon>Devosiaceae</taxon>
        <taxon>Devosia</taxon>
    </lineage>
</organism>
<reference evidence="1 2" key="1">
    <citation type="submission" date="2020-08" db="EMBL/GenBank/DDBJ databases">
        <title>Genomic Encyclopedia of Type Strains, Phase IV (KMG-IV): sequencing the most valuable type-strain genomes for metagenomic binning, comparative biology and taxonomic classification.</title>
        <authorList>
            <person name="Goeker M."/>
        </authorList>
    </citation>
    <scope>NUCLEOTIDE SEQUENCE [LARGE SCALE GENOMIC DNA]</scope>
    <source>
        <strain evidence="1 2">DSM 23447</strain>
    </source>
</reference>
<proteinExistence type="predicted"/>
<accession>A0A7W6ING0</accession>
<name>A0A7W6ING0_9HYPH</name>
<dbReference type="AlphaFoldDB" id="A0A7W6ING0"/>
<dbReference type="EMBL" id="JACIEW010000005">
    <property type="protein sequence ID" value="MBB4052789.1"/>
    <property type="molecule type" value="Genomic_DNA"/>
</dbReference>
<keyword evidence="2" id="KW-1185">Reference proteome</keyword>
<comment type="caution">
    <text evidence="1">The sequence shown here is derived from an EMBL/GenBank/DDBJ whole genome shotgun (WGS) entry which is preliminary data.</text>
</comment>
<evidence type="ECO:0008006" key="3">
    <source>
        <dbReference type="Google" id="ProtNLM"/>
    </source>
</evidence>